<keyword evidence="3" id="KW-1185">Reference proteome</keyword>
<keyword evidence="1" id="KW-0812">Transmembrane</keyword>
<dbReference type="Proteomes" id="UP001519342">
    <property type="component" value="Unassembled WGS sequence"/>
</dbReference>
<sequence>MKKLYFVMVSMFLIALGMICKAFIVNEDIRFFLLIFFAVGCGLGVLRLFVNNSIKKMKGKGWKSKVLFFGVLLGIGLPFQSWFRNEVLLSMNSAYLPRSIIILISGVIFITIFFIVIKDKKNKLKAA</sequence>
<evidence type="ECO:0000256" key="1">
    <source>
        <dbReference type="SAM" id="Phobius"/>
    </source>
</evidence>
<reference evidence="2 3" key="1">
    <citation type="submission" date="2021-03" db="EMBL/GenBank/DDBJ databases">
        <title>Genomic Encyclopedia of Type Strains, Phase IV (KMG-IV): sequencing the most valuable type-strain genomes for metagenomic binning, comparative biology and taxonomic classification.</title>
        <authorList>
            <person name="Goeker M."/>
        </authorList>
    </citation>
    <scope>NUCLEOTIDE SEQUENCE [LARGE SCALE GENOMIC DNA]</scope>
    <source>
        <strain evidence="2 3">DSM 24004</strain>
    </source>
</reference>
<feature type="transmembrane region" description="Helical" evidence="1">
    <location>
        <begin position="95"/>
        <end position="117"/>
    </location>
</feature>
<feature type="transmembrane region" description="Helical" evidence="1">
    <location>
        <begin position="62"/>
        <end position="83"/>
    </location>
</feature>
<name>A0ABS4GA36_9FIRM</name>
<feature type="transmembrane region" description="Helical" evidence="1">
    <location>
        <begin position="31"/>
        <end position="50"/>
    </location>
</feature>
<accession>A0ABS4GA36</accession>
<dbReference type="EMBL" id="JAGGKS010000001">
    <property type="protein sequence ID" value="MBP1924542.1"/>
    <property type="molecule type" value="Genomic_DNA"/>
</dbReference>
<evidence type="ECO:0000313" key="3">
    <source>
        <dbReference type="Proteomes" id="UP001519342"/>
    </source>
</evidence>
<feature type="transmembrane region" description="Helical" evidence="1">
    <location>
        <begin position="5"/>
        <end position="25"/>
    </location>
</feature>
<protein>
    <recommendedName>
        <fullName evidence="4">MFS transporter permease</fullName>
    </recommendedName>
</protein>
<proteinExistence type="predicted"/>
<organism evidence="2 3">
    <name type="scientific">Sedimentibacter acidaminivorans</name>
    <dbReference type="NCBI Taxonomy" id="913099"/>
    <lineage>
        <taxon>Bacteria</taxon>
        <taxon>Bacillati</taxon>
        <taxon>Bacillota</taxon>
        <taxon>Tissierellia</taxon>
        <taxon>Sedimentibacter</taxon>
    </lineage>
</organism>
<keyword evidence="1" id="KW-0472">Membrane</keyword>
<keyword evidence="1" id="KW-1133">Transmembrane helix</keyword>
<gene>
    <name evidence="2" type="ORF">J2Z76_000395</name>
</gene>
<comment type="caution">
    <text evidence="2">The sequence shown here is derived from an EMBL/GenBank/DDBJ whole genome shotgun (WGS) entry which is preliminary data.</text>
</comment>
<dbReference type="RefSeq" id="WP_209510294.1">
    <property type="nucleotide sequence ID" value="NZ_JAGGKS010000001.1"/>
</dbReference>
<evidence type="ECO:0008006" key="4">
    <source>
        <dbReference type="Google" id="ProtNLM"/>
    </source>
</evidence>
<evidence type="ECO:0000313" key="2">
    <source>
        <dbReference type="EMBL" id="MBP1924542.1"/>
    </source>
</evidence>